<accession>A0A8D8R2Z3</accession>
<dbReference type="EMBL" id="HBUF01126751">
    <property type="protein sequence ID" value="CAG6643344.1"/>
    <property type="molecule type" value="Transcribed_RNA"/>
</dbReference>
<name>A0A8D8R2Z3_9HEMI</name>
<evidence type="ECO:0000313" key="1">
    <source>
        <dbReference type="EMBL" id="CAG6643344.1"/>
    </source>
</evidence>
<sequence length="122" mass="13738">MDVDIFDLYVLRTRIRHFLCLYFDQDIFYPIASCCVANTEKCLRTRHSSIVANEEIETVNFAVGTFEISHLTVVGTTIESPVTSLVATKQPGYNTICFVSVDSYKLFSKLNSRVPASVVRCS</sequence>
<dbReference type="AlphaFoldDB" id="A0A8D8R2Z3"/>
<organism evidence="1">
    <name type="scientific">Cacopsylla melanoneura</name>
    <dbReference type="NCBI Taxonomy" id="428564"/>
    <lineage>
        <taxon>Eukaryota</taxon>
        <taxon>Metazoa</taxon>
        <taxon>Ecdysozoa</taxon>
        <taxon>Arthropoda</taxon>
        <taxon>Hexapoda</taxon>
        <taxon>Insecta</taxon>
        <taxon>Pterygota</taxon>
        <taxon>Neoptera</taxon>
        <taxon>Paraneoptera</taxon>
        <taxon>Hemiptera</taxon>
        <taxon>Sternorrhyncha</taxon>
        <taxon>Psylloidea</taxon>
        <taxon>Psyllidae</taxon>
        <taxon>Psyllinae</taxon>
        <taxon>Cacopsylla</taxon>
    </lineage>
</organism>
<reference evidence="1" key="1">
    <citation type="submission" date="2021-05" db="EMBL/GenBank/DDBJ databases">
        <authorList>
            <person name="Alioto T."/>
            <person name="Alioto T."/>
            <person name="Gomez Garrido J."/>
        </authorList>
    </citation>
    <scope>NUCLEOTIDE SEQUENCE</scope>
</reference>
<protein>
    <submittedName>
        <fullName evidence="1">Uncharacterized protein</fullName>
    </submittedName>
</protein>
<proteinExistence type="predicted"/>